<dbReference type="AlphaFoldDB" id="A0A2S6HUS5"/>
<protein>
    <submittedName>
        <fullName evidence="3">Thiopeptide-type bacteriocin biosynthesis protein</fullName>
    </submittedName>
</protein>
<comment type="caution">
    <text evidence="3">The sequence shown here is derived from an EMBL/GenBank/DDBJ whole genome shotgun (WGS) entry which is preliminary data.</text>
</comment>
<sequence>MKDLYKDIGSFMIRTPGLPINLLTDNIENATNIDHTMFLFDCPQYKDQFNEAIFVASQDLYESMQHYIEDGTARDTNYLLNSIYKYFSRSCSRCTPFGLFSTVAFGNITSDRTSFELSSAELKRNPLIDSEWLYQVVFLYETKYLKSLRYTINESVAIQRNKAILFNCTKDSDGGKVNKKSVKYSNAFEIVLRISGDYVSYSDIIENLKIEYPNVEENTFHIYIQSLIKEGYLISDLRPPLTIVDQFQYFICKLQEYDINTKSLVDIQNQIQEYSIGHKNNTIESLTQIFKNMKRIYNSKNYLTIDSSISYSQCNLNQNEIKKINKLLNLFIQFNIKEPFNSLNDYKNKFLEKYGLSRCVPLTELIDPDIGIGFPAHYDGKNGMSNFGEYINPWIRFFERKYVDSVRLGKEIEITDTDMGMLLTEDIDLDQLPQSMEIYFNYVKDNGRDVYYLSNIFGSTYAGKSFGRFSHLMNNPEQFFEEINKNYGEECQVCEFTYLPDSLYSANVIRNMHGSTYETSFGTTNSKDQAFKLKLSEILVEFKNNKLYLKSAVNNKRIIPTSTNMFNPQLKPRILRLIDEISSDGIRFYNKPWQYLLEKFAYLPTIRYKNFVLEQEKWIIKIGDLGLTKHYDFAEFKNKFIEYINSRNIPLWVDAVDADKKLLLNLKEDRCLSVLQKLLEKSETVVERYHIESEQPVKLNDSSYCCELVIPLILDPDAKPHKANDSDITRNYGNLRYKEPLDEWLYFKIYGIEEYADYLLGEALYAPLQKLLENKEIDSYFFIQYKDPDLHLRLRLKADNTKLMTVLPKMLDILSQLMKKSLISNYSINCYELELERYGGYDLMNYAHEVFYKDSMAIQTIIHEKNNHNIKVTDELLASVIIFFHMRTFNLSFEDMFVFLNCENPTKSYQKEFREHKDTYVDFVIKYLYDETLNPDIDFILKILSVKFESMKEYLNRIEEYYPVNKAVKLSILDSLLHMNMNRLFGPNTELEKKMRTLARHTYYCVYSRKKIGILGGK</sequence>
<evidence type="ECO:0000313" key="3">
    <source>
        <dbReference type="EMBL" id="PPK81581.1"/>
    </source>
</evidence>
<dbReference type="Pfam" id="PF14028">
    <property type="entry name" value="Lant_dehydr_C"/>
    <property type="match status" value="1"/>
</dbReference>
<name>A0A2S6HUS5_9FIRM</name>
<evidence type="ECO:0000313" key="4">
    <source>
        <dbReference type="Proteomes" id="UP000237749"/>
    </source>
</evidence>
<dbReference type="NCBIfam" id="TIGR03891">
    <property type="entry name" value="thiopep_ocin"/>
    <property type="match status" value="1"/>
</dbReference>
<reference evidence="3 4" key="1">
    <citation type="submission" date="2018-02" db="EMBL/GenBank/DDBJ databases">
        <title>Genomic Encyclopedia of Archaeal and Bacterial Type Strains, Phase II (KMG-II): from individual species to whole genera.</title>
        <authorList>
            <person name="Goeker M."/>
        </authorList>
    </citation>
    <scope>NUCLEOTIDE SEQUENCE [LARGE SCALE GENOMIC DNA]</scope>
    <source>
        <strain evidence="3 4">DSM 3808</strain>
    </source>
</reference>
<accession>A0A2S6HUS5</accession>
<dbReference type="EMBL" id="PTJA01000004">
    <property type="protein sequence ID" value="PPK81581.1"/>
    <property type="molecule type" value="Genomic_DNA"/>
</dbReference>
<evidence type="ECO:0000259" key="2">
    <source>
        <dbReference type="Pfam" id="PF14028"/>
    </source>
</evidence>
<organism evidence="3 4">
    <name type="scientific">Lacrimispora xylanisolvens</name>
    <dbReference type="NCBI Taxonomy" id="384636"/>
    <lineage>
        <taxon>Bacteria</taxon>
        <taxon>Bacillati</taxon>
        <taxon>Bacillota</taxon>
        <taxon>Clostridia</taxon>
        <taxon>Lachnospirales</taxon>
        <taxon>Lachnospiraceae</taxon>
        <taxon>Lacrimispora</taxon>
    </lineage>
</organism>
<feature type="domain" description="Thiopeptide-type bacteriocin biosynthesis" evidence="2">
    <location>
        <begin position="744"/>
        <end position="1003"/>
    </location>
</feature>
<feature type="domain" description="Lantibiotic dehydratase N-terminal" evidence="1">
    <location>
        <begin position="48"/>
        <end position="675"/>
    </location>
</feature>
<evidence type="ECO:0000259" key="1">
    <source>
        <dbReference type="Pfam" id="PF04738"/>
    </source>
</evidence>
<keyword evidence="4" id="KW-1185">Reference proteome</keyword>
<dbReference type="RefSeq" id="WP_104436663.1">
    <property type="nucleotide sequence ID" value="NZ_PTJA01000004.1"/>
</dbReference>
<dbReference type="OrthoDB" id="1273722at2"/>
<dbReference type="InterPro" id="IPR006827">
    <property type="entry name" value="Lant_deHydtase_N"/>
</dbReference>
<dbReference type="Pfam" id="PF04738">
    <property type="entry name" value="Lant_dehydr_N"/>
    <property type="match status" value="1"/>
</dbReference>
<dbReference type="Proteomes" id="UP000237749">
    <property type="component" value="Unassembled WGS sequence"/>
</dbReference>
<gene>
    <name evidence="3" type="ORF">BXY41_104384</name>
</gene>
<proteinExistence type="predicted"/>
<dbReference type="InterPro" id="IPR023809">
    <property type="entry name" value="Thiopep_bacteriocin_synth_dom"/>
</dbReference>